<evidence type="ECO:0000256" key="8">
    <source>
        <dbReference type="ARBA" id="ARBA00023270"/>
    </source>
</evidence>
<evidence type="ECO:0000256" key="2">
    <source>
        <dbReference type="ARBA" id="ARBA00022793"/>
    </source>
</evidence>
<evidence type="ECO:0000256" key="4">
    <source>
        <dbReference type="ARBA" id="ARBA00023066"/>
    </source>
</evidence>
<dbReference type="RefSeq" id="WP_010572255.1">
    <property type="nucleotide sequence ID" value="NZ_CP033615.1"/>
</dbReference>
<evidence type="ECO:0000313" key="11">
    <source>
        <dbReference type="EMBL" id="PJZ30365.1"/>
    </source>
</evidence>
<organism evidence="10 13">
    <name type="scientific">Leptospira kmetyi</name>
    <dbReference type="NCBI Taxonomy" id="408139"/>
    <lineage>
        <taxon>Bacteria</taxon>
        <taxon>Pseudomonadati</taxon>
        <taxon>Spirochaetota</taxon>
        <taxon>Spirochaetia</taxon>
        <taxon>Leptospirales</taxon>
        <taxon>Leptospiraceae</taxon>
        <taxon>Leptospira</taxon>
    </lineage>
</organism>
<dbReference type="InterPro" id="IPR016067">
    <property type="entry name" value="S-AdoMet_deCO2ase_core"/>
</dbReference>
<keyword evidence="2" id="KW-0210">Decarboxylase</keyword>
<dbReference type="GO" id="GO:0008295">
    <property type="term" value="P:spermidine biosynthetic process"/>
    <property type="evidence" value="ECO:0007669"/>
    <property type="project" value="UniProtKB-KW"/>
</dbReference>
<evidence type="ECO:0000313" key="13">
    <source>
        <dbReference type="Proteomes" id="UP000276407"/>
    </source>
</evidence>
<keyword evidence="5" id="KW-0620">Polyamine biosynthesis</keyword>
<dbReference type="GO" id="GO:0005829">
    <property type="term" value="C:cytosol"/>
    <property type="evidence" value="ECO:0007669"/>
    <property type="project" value="TreeGrafter"/>
</dbReference>
<protein>
    <submittedName>
        <fullName evidence="10">Adenosylmethionine decarboxylase</fullName>
        <ecNumber evidence="10">4.1.1.50</ecNumber>
    </submittedName>
</protein>
<reference evidence="10 13" key="2">
    <citation type="submission" date="2018-11" db="EMBL/GenBank/DDBJ databases">
        <title>Complete genome sequence of Leptospira kmetyi isolate LS 001/16 from soil sample associated with a leptospirosis patient in Kelantan.</title>
        <authorList>
            <person name="Muhammad Yusoff F."/>
            <person name="Muhammad Yusoff S."/>
            <person name="Ahmad M.N."/>
            <person name="Yusof N.Y."/>
            <person name="Aziah I."/>
        </authorList>
    </citation>
    <scope>NUCLEOTIDE SEQUENCE [LARGE SCALE GENOMIC DNA]</scope>
    <source>
        <strain evidence="10 13">LS 001/16</strain>
    </source>
</reference>
<dbReference type="AlphaFoldDB" id="A0A2M9XQY9"/>
<keyword evidence="8" id="KW-0704">Schiff base</keyword>
<dbReference type="KEGG" id="lkm:EFP84_19360"/>
<dbReference type="InterPro" id="IPR003826">
    <property type="entry name" value="AdoMetDC_fam_prok"/>
</dbReference>
<evidence type="ECO:0000256" key="5">
    <source>
        <dbReference type="ARBA" id="ARBA00023115"/>
    </source>
</evidence>
<dbReference type="PANTHER" id="PTHR33866:SF2">
    <property type="entry name" value="S-ADENOSYLMETHIONINE DECARBOXYLASE PROENZYME"/>
    <property type="match status" value="1"/>
</dbReference>
<evidence type="ECO:0000313" key="12">
    <source>
        <dbReference type="Proteomes" id="UP000231919"/>
    </source>
</evidence>
<comment type="cofactor">
    <cofactor evidence="1">
        <name>pyruvate</name>
        <dbReference type="ChEBI" id="CHEBI:15361"/>
    </cofactor>
</comment>
<evidence type="ECO:0000313" key="10">
    <source>
        <dbReference type="EMBL" id="AYV57790.1"/>
    </source>
</evidence>
<evidence type="ECO:0000256" key="1">
    <source>
        <dbReference type="ARBA" id="ARBA00001928"/>
    </source>
</evidence>
<keyword evidence="7 10" id="KW-0456">Lyase</keyword>
<keyword evidence="9" id="KW-0670">Pyruvate</keyword>
<dbReference type="OrthoDB" id="9793120at2"/>
<dbReference type="Proteomes" id="UP000276407">
    <property type="component" value="Chromosome 2"/>
</dbReference>
<sequence>MSIAETGVELQSTHTKIISPKGSGDQLGYQFYGRHLMTDFVGCRVDLNDREILARDIESAIKEIGANILNKVEHKFEPHGVTILYLLSESHASIHTYPEFNSCFLDIFTCGKTIEVIPFGSFLQYLWKPSKVINRYEERSA</sequence>
<dbReference type="PANTHER" id="PTHR33866">
    <property type="entry name" value="S-ADENOSYLMETHIONINE DECARBOXYLASE PROENZYME"/>
    <property type="match status" value="1"/>
</dbReference>
<proteinExistence type="predicted"/>
<evidence type="ECO:0000256" key="7">
    <source>
        <dbReference type="ARBA" id="ARBA00023239"/>
    </source>
</evidence>
<gene>
    <name evidence="10" type="primary">speD</name>
    <name evidence="11" type="ORF">CH378_08020</name>
    <name evidence="10" type="ORF">EFP84_19360</name>
</gene>
<dbReference type="SUPFAM" id="SSF56276">
    <property type="entry name" value="S-adenosylmethionine decarboxylase"/>
    <property type="match status" value="1"/>
</dbReference>
<evidence type="ECO:0000256" key="3">
    <source>
        <dbReference type="ARBA" id="ARBA00022813"/>
    </source>
</evidence>
<reference evidence="11 12" key="1">
    <citation type="submission" date="2017-07" db="EMBL/GenBank/DDBJ databases">
        <title>Leptospira spp. isolated from tropical soils.</title>
        <authorList>
            <person name="Thibeaux R."/>
            <person name="Iraola G."/>
            <person name="Ferres I."/>
            <person name="Bierque E."/>
            <person name="Girault D."/>
            <person name="Soupe-Gilbert M.-E."/>
            <person name="Picardeau M."/>
            <person name="Goarant C."/>
        </authorList>
    </citation>
    <scope>NUCLEOTIDE SEQUENCE [LARGE SCALE GENOMIC DNA]</scope>
    <source>
        <strain evidence="11 12">JW2-C-B1</strain>
    </source>
</reference>
<keyword evidence="12" id="KW-1185">Reference proteome</keyword>
<dbReference type="Pfam" id="PF02675">
    <property type="entry name" value="AdoMet_dc"/>
    <property type="match status" value="1"/>
</dbReference>
<dbReference type="NCBIfam" id="TIGR03330">
    <property type="entry name" value="SAM_DCase_Bsu"/>
    <property type="match status" value="1"/>
</dbReference>
<accession>A0A2M9XQY9</accession>
<name>A0A2M9XQY9_9LEPT</name>
<dbReference type="Proteomes" id="UP000231919">
    <property type="component" value="Unassembled WGS sequence"/>
</dbReference>
<dbReference type="InterPro" id="IPR017716">
    <property type="entry name" value="S-AdoMet_deCOase_pro-enz"/>
</dbReference>
<dbReference type="Gene3D" id="3.60.90.10">
    <property type="entry name" value="S-adenosylmethionine decarboxylase"/>
    <property type="match status" value="1"/>
</dbReference>
<dbReference type="EC" id="4.1.1.50" evidence="10"/>
<evidence type="ECO:0000256" key="9">
    <source>
        <dbReference type="ARBA" id="ARBA00023317"/>
    </source>
</evidence>
<keyword evidence="6" id="KW-0865">Zymogen</keyword>
<evidence type="ECO:0000256" key="6">
    <source>
        <dbReference type="ARBA" id="ARBA00023145"/>
    </source>
</evidence>
<keyword evidence="4" id="KW-0745">Spermidine biosynthesis</keyword>
<dbReference type="GO" id="GO:0004014">
    <property type="term" value="F:adenosylmethionine decarboxylase activity"/>
    <property type="evidence" value="ECO:0007669"/>
    <property type="project" value="UniProtKB-EC"/>
</dbReference>
<dbReference type="EMBL" id="NPDP01000011">
    <property type="protein sequence ID" value="PJZ30365.1"/>
    <property type="molecule type" value="Genomic_DNA"/>
</dbReference>
<dbReference type="EMBL" id="CP033615">
    <property type="protein sequence ID" value="AYV57790.1"/>
    <property type="molecule type" value="Genomic_DNA"/>
</dbReference>
<keyword evidence="3" id="KW-0068">Autocatalytic cleavage</keyword>